<name>A0A2P8E0L5_9BACT</name>
<dbReference type="Proteomes" id="UP000240708">
    <property type="component" value="Unassembled WGS sequence"/>
</dbReference>
<reference evidence="2 3" key="1">
    <citation type="submission" date="2018-03" db="EMBL/GenBank/DDBJ databases">
        <title>Genomic Encyclopedia of Archaeal and Bacterial Type Strains, Phase II (KMG-II): from individual species to whole genera.</title>
        <authorList>
            <person name="Goeker M."/>
        </authorList>
    </citation>
    <scope>NUCLEOTIDE SEQUENCE [LARGE SCALE GENOMIC DNA]</scope>
    <source>
        <strain evidence="2 3">DSM 28057</strain>
    </source>
</reference>
<dbReference type="Pfam" id="PF04734">
    <property type="entry name" value="Ceramidase_alk"/>
    <property type="match status" value="1"/>
</dbReference>
<feature type="domain" description="Neutral/alkaline non-lysosomal ceramidase N-terminal" evidence="1">
    <location>
        <begin position="61"/>
        <end position="240"/>
    </location>
</feature>
<protein>
    <submittedName>
        <fullName evidence="2">Neutral/alkaline ceramidase-like enzyme</fullName>
    </submittedName>
</protein>
<sequence length="433" mass="49906">MGIVFFFLMVIFTRVDRRPYQQMDYYQSTMSHLDSMNWKHGQSTYWKAGWAKVNATPKDPVNLAGYNPRGKYEFVQDSSFLRAILLSNGDINVAFVNFELMIIHPYLEKRIQKRIHDEGLKIDMLYFTATHTHSGMGGYMPGLIGKFAFGGYDEELMSLLEKKSIQVLKTAYSNLDTAKIVFQKAYTKDLVANRLIENDPIDPFVRQLTFINTKGQKATLLSYSAHSTILNRKFMGLSGDYPHYLCQKLEEEYDLAMFMAGTVGSHKPVIKGKEIEDVIHYSEEVFASINKNLIDSDTLENKGSISYYTMPLHLRKAHFRIGKNIRIRPWLFKLLVGDSNAHFDMVLIGNTLLISSSGEISGVFMEKWEKYARDNGLHLLVSCFNGGYIGYITPDQYYDEKLYEVRDMNWYGPYNGAYFDEIIMKIIEKASRN</sequence>
<dbReference type="EMBL" id="PYGF01000008">
    <property type="protein sequence ID" value="PSL03000.1"/>
    <property type="molecule type" value="Genomic_DNA"/>
</dbReference>
<dbReference type="AlphaFoldDB" id="A0A2P8E0L5"/>
<proteinExistence type="predicted"/>
<evidence type="ECO:0000313" key="2">
    <source>
        <dbReference type="EMBL" id="PSL03000.1"/>
    </source>
</evidence>
<evidence type="ECO:0000259" key="1">
    <source>
        <dbReference type="Pfam" id="PF04734"/>
    </source>
</evidence>
<keyword evidence="3" id="KW-1185">Reference proteome</keyword>
<accession>A0A2P8E0L5</accession>
<gene>
    <name evidence="2" type="ORF">CLV48_108109</name>
</gene>
<dbReference type="InterPro" id="IPR031329">
    <property type="entry name" value="NEUT/ALK_ceramidase_N"/>
</dbReference>
<organism evidence="2 3">
    <name type="scientific">Cecembia rubra</name>
    <dbReference type="NCBI Taxonomy" id="1485585"/>
    <lineage>
        <taxon>Bacteria</taxon>
        <taxon>Pseudomonadati</taxon>
        <taxon>Bacteroidota</taxon>
        <taxon>Cytophagia</taxon>
        <taxon>Cytophagales</taxon>
        <taxon>Cyclobacteriaceae</taxon>
        <taxon>Cecembia</taxon>
    </lineage>
</organism>
<comment type="caution">
    <text evidence="2">The sequence shown here is derived from an EMBL/GenBank/DDBJ whole genome shotgun (WGS) entry which is preliminary data.</text>
</comment>
<evidence type="ECO:0000313" key="3">
    <source>
        <dbReference type="Proteomes" id="UP000240708"/>
    </source>
</evidence>